<feature type="transmembrane region" description="Helical" evidence="5">
    <location>
        <begin position="149"/>
        <end position="172"/>
    </location>
</feature>
<keyword evidence="3 5" id="KW-1133">Transmembrane helix</keyword>
<dbReference type="Proteomes" id="UP001347796">
    <property type="component" value="Unassembled WGS sequence"/>
</dbReference>
<keyword evidence="4 5" id="KW-0472">Membrane</keyword>
<name>A0AAN8G7T0_PATCE</name>
<dbReference type="PANTHER" id="PTHR21284">
    <property type="entry name" value="EG:80H7.2 PROTEIN"/>
    <property type="match status" value="1"/>
</dbReference>
<comment type="subcellular location">
    <subcellularLocation>
        <location evidence="1">Membrane</location>
        <topology evidence="1">Multi-pass membrane protein</topology>
    </subcellularLocation>
</comment>
<gene>
    <name evidence="6" type="ORF">SNE40_021479</name>
</gene>
<evidence type="ECO:0000256" key="1">
    <source>
        <dbReference type="ARBA" id="ARBA00004141"/>
    </source>
</evidence>
<dbReference type="InterPro" id="IPR004031">
    <property type="entry name" value="PMP22/EMP/MP20/Claudin"/>
</dbReference>
<dbReference type="PANTHER" id="PTHR21284:SF12">
    <property type="entry name" value="EG:80H7.2 PROTEIN"/>
    <property type="match status" value="1"/>
</dbReference>
<sequence length="178" mass="19581">MASCCAILGIVFLVLTNLAIIISFATPYWLDEMHLIAGRVNQGLWAVCSESNCRWAFQNDLAIQKNYPVWWVAVQALMAFGLFLGLMSLLVATLALCCECKGCNSSHAVAGILMIGFIIMGIAVVLFGVKAHLDRGTEMELERRSSSRFSWSFYLGISASALSLFTSLIYACDGRNRH</sequence>
<dbReference type="Gene3D" id="1.20.140.150">
    <property type="match status" value="1"/>
</dbReference>
<evidence type="ECO:0000313" key="7">
    <source>
        <dbReference type="Proteomes" id="UP001347796"/>
    </source>
</evidence>
<proteinExistence type="predicted"/>
<comment type="caution">
    <text evidence="6">The sequence shown here is derived from an EMBL/GenBank/DDBJ whole genome shotgun (WGS) entry which is preliminary data.</text>
</comment>
<keyword evidence="7" id="KW-1185">Reference proteome</keyword>
<dbReference type="AlphaFoldDB" id="A0AAN8G7T0"/>
<evidence type="ECO:0000256" key="5">
    <source>
        <dbReference type="SAM" id="Phobius"/>
    </source>
</evidence>
<protein>
    <submittedName>
        <fullName evidence="6">Uncharacterized protein</fullName>
    </submittedName>
</protein>
<dbReference type="GO" id="GO:0016020">
    <property type="term" value="C:membrane"/>
    <property type="evidence" value="ECO:0007669"/>
    <property type="project" value="UniProtKB-SubCell"/>
</dbReference>
<evidence type="ECO:0000256" key="4">
    <source>
        <dbReference type="ARBA" id="ARBA00023136"/>
    </source>
</evidence>
<dbReference type="Pfam" id="PF00822">
    <property type="entry name" value="PMP22_Claudin"/>
    <property type="match status" value="1"/>
</dbReference>
<feature type="transmembrane region" description="Helical" evidence="5">
    <location>
        <begin position="69"/>
        <end position="96"/>
    </location>
</feature>
<feature type="transmembrane region" description="Helical" evidence="5">
    <location>
        <begin position="108"/>
        <end position="129"/>
    </location>
</feature>
<dbReference type="EMBL" id="JAZGQO010000018">
    <property type="protein sequence ID" value="KAK6167455.1"/>
    <property type="molecule type" value="Genomic_DNA"/>
</dbReference>
<organism evidence="6 7">
    <name type="scientific">Patella caerulea</name>
    <name type="common">Rayed Mediterranean limpet</name>
    <dbReference type="NCBI Taxonomy" id="87958"/>
    <lineage>
        <taxon>Eukaryota</taxon>
        <taxon>Metazoa</taxon>
        <taxon>Spiralia</taxon>
        <taxon>Lophotrochozoa</taxon>
        <taxon>Mollusca</taxon>
        <taxon>Gastropoda</taxon>
        <taxon>Patellogastropoda</taxon>
        <taxon>Patelloidea</taxon>
        <taxon>Patellidae</taxon>
        <taxon>Patella</taxon>
    </lineage>
</organism>
<evidence type="ECO:0000256" key="3">
    <source>
        <dbReference type="ARBA" id="ARBA00022989"/>
    </source>
</evidence>
<keyword evidence="2 5" id="KW-0812">Transmembrane</keyword>
<evidence type="ECO:0000313" key="6">
    <source>
        <dbReference type="EMBL" id="KAK6167455.1"/>
    </source>
</evidence>
<evidence type="ECO:0000256" key="2">
    <source>
        <dbReference type="ARBA" id="ARBA00022692"/>
    </source>
</evidence>
<reference evidence="6 7" key="1">
    <citation type="submission" date="2024-01" db="EMBL/GenBank/DDBJ databases">
        <title>The genome of the rayed Mediterranean limpet Patella caerulea (Linnaeus, 1758).</title>
        <authorList>
            <person name="Anh-Thu Weber A."/>
            <person name="Halstead-Nussloch G."/>
        </authorList>
    </citation>
    <scope>NUCLEOTIDE SEQUENCE [LARGE SCALE GENOMIC DNA]</scope>
    <source>
        <strain evidence="6">AATW-2023a</strain>
        <tissue evidence="6">Whole specimen</tissue>
    </source>
</reference>
<accession>A0AAN8G7T0</accession>